<evidence type="ECO:0000256" key="6">
    <source>
        <dbReference type="ARBA" id="ARBA00023136"/>
    </source>
</evidence>
<evidence type="ECO:0000259" key="8">
    <source>
        <dbReference type="PROSITE" id="PS50928"/>
    </source>
</evidence>
<dbReference type="PANTHER" id="PTHR43163">
    <property type="entry name" value="DIPEPTIDE TRANSPORT SYSTEM PERMEASE PROTEIN DPPB-RELATED"/>
    <property type="match status" value="1"/>
</dbReference>
<evidence type="ECO:0000256" key="3">
    <source>
        <dbReference type="ARBA" id="ARBA00022475"/>
    </source>
</evidence>
<dbReference type="SUPFAM" id="SSF161098">
    <property type="entry name" value="MetI-like"/>
    <property type="match status" value="1"/>
</dbReference>
<evidence type="ECO:0000256" key="5">
    <source>
        <dbReference type="ARBA" id="ARBA00022989"/>
    </source>
</evidence>
<dbReference type="Gene3D" id="1.10.3720.10">
    <property type="entry name" value="MetI-like"/>
    <property type="match status" value="1"/>
</dbReference>
<feature type="transmembrane region" description="Helical" evidence="7">
    <location>
        <begin position="172"/>
        <end position="191"/>
    </location>
</feature>
<evidence type="ECO:0000313" key="10">
    <source>
        <dbReference type="Proteomes" id="UP000609121"/>
    </source>
</evidence>
<comment type="similarity">
    <text evidence="7">Belongs to the binding-protein-dependent transport system permease family.</text>
</comment>
<feature type="transmembrane region" description="Helical" evidence="7">
    <location>
        <begin position="242"/>
        <end position="260"/>
    </location>
</feature>
<dbReference type="PANTHER" id="PTHR43163:SF2">
    <property type="entry name" value="ABC TRANSPORTER PERMEASE PROTEIN"/>
    <property type="match status" value="1"/>
</dbReference>
<sequence length="306" mass="33057">MAQFLIRRALQGMLVILGVTLVVFVATRMVGDPVQMMLPLSASAEQRAAFSQQLGLDQPLGTQFLAFVGDLLRFDFGDSLWQRRPAIEIVLTKLPRTLELIAAGFGFAVILGVPLGALAAMRPDGLWDRIIVSLSLIGLSVPQFWLGLILVMVFAVGLGLFPTSGSGSLSHLVLPALTLGIPSMARIMMLTRSSVIAELNQQYVRTARARGLPFAHILFGHAMRNALVPVLTLAGWEVISAWAGYTVVVETVFAWPGLGMTAMGAINHSDMFLLQAIVFVVALGIVLVSLLLDLLYKLIDPRIDLA</sequence>
<feature type="transmembrane region" description="Helical" evidence="7">
    <location>
        <begin position="212"/>
        <end position="236"/>
    </location>
</feature>
<dbReference type="InterPro" id="IPR045621">
    <property type="entry name" value="BPD_transp_1_N"/>
</dbReference>
<dbReference type="PROSITE" id="PS50928">
    <property type="entry name" value="ABC_TM1"/>
    <property type="match status" value="1"/>
</dbReference>
<comment type="caution">
    <text evidence="9">The sequence shown here is derived from an EMBL/GenBank/DDBJ whole genome shotgun (WGS) entry which is preliminary data.</text>
</comment>
<dbReference type="GO" id="GO:0005886">
    <property type="term" value="C:plasma membrane"/>
    <property type="evidence" value="ECO:0007669"/>
    <property type="project" value="UniProtKB-SubCell"/>
</dbReference>
<reference evidence="9" key="1">
    <citation type="submission" date="2020-09" db="EMBL/GenBank/DDBJ databases">
        <title>A novel bacterium of genus Mangrovicoccus, isolated from South China Sea.</title>
        <authorList>
            <person name="Huang H."/>
            <person name="Mo K."/>
            <person name="Hu Y."/>
        </authorList>
    </citation>
    <scope>NUCLEOTIDE SEQUENCE</scope>
    <source>
        <strain evidence="9">HB182678</strain>
    </source>
</reference>
<dbReference type="RefSeq" id="WP_193181556.1">
    <property type="nucleotide sequence ID" value="NZ_JACVXA010000019.1"/>
</dbReference>
<dbReference type="EMBL" id="JACVXA010000019">
    <property type="protein sequence ID" value="MBE3638162.1"/>
    <property type="molecule type" value="Genomic_DNA"/>
</dbReference>
<evidence type="ECO:0000256" key="2">
    <source>
        <dbReference type="ARBA" id="ARBA00022448"/>
    </source>
</evidence>
<feature type="transmembrane region" description="Helical" evidence="7">
    <location>
        <begin position="100"/>
        <end position="120"/>
    </location>
</feature>
<keyword evidence="3" id="KW-1003">Cell membrane</keyword>
<dbReference type="InterPro" id="IPR000515">
    <property type="entry name" value="MetI-like"/>
</dbReference>
<dbReference type="Proteomes" id="UP000609121">
    <property type="component" value="Unassembled WGS sequence"/>
</dbReference>
<accession>A0A8J6YUU1</accession>
<keyword evidence="5 7" id="KW-1133">Transmembrane helix</keyword>
<dbReference type="Pfam" id="PF19300">
    <property type="entry name" value="BPD_transp_1_N"/>
    <property type="match status" value="1"/>
</dbReference>
<feature type="transmembrane region" description="Helical" evidence="7">
    <location>
        <begin position="272"/>
        <end position="292"/>
    </location>
</feature>
<keyword evidence="10" id="KW-1185">Reference proteome</keyword>
<dbReference type="Pfam" id="PF00528">
    <property type="entry name" value="BPD_transp_1"/>
    <property type="match status" value="1"/>
</dbReference>
<comment type="subcellular location">
    <subcellularLocation>
        <location evidence="1 7">Cell membrane</location>
        <topology evidence="1 7">Multi-pass membrane protein</topology>
    </subcellularLocation>
</comment>
<evidence type="ECO:0000256" key="4">
    <source>
        <dbReference type="ARBA" id="ARBA00022692"/>
    </source>
</evidence>
<organism evidence="9 10">
    <name type="scientific">Mangrovicoccus algicola</name>
    <dbReference type="NCBI Taxonomy" id="2771008"/>
    <lineage>
        <taxon>Bacteria</taxon>
        <taxon>Pseudomonadati</taxon>
        <taxon>Pseudomonadota</taxon>
        <taxon>Alphaproteobacteria</taxon>
        <taxon>Rhodobacterales</taxon>
        <taxon>Paracoccaceae</taxon>
        <taxon>Mangrovicoccus</taxon>
    </lineage>
</organism>
<name>A0A8J6YUU1_9RHOB</name>
<evidence type="ECO:0000313" key="9">
    <source>
        <dbReference type="EMBL" id="MBE3638162.1"/>
    </source>
</evidence>
<keyword evidence="6 7" id="KW-0472">Membrane</keyword>
<dbReference type="AlphaFoldDB" id="A0A8J6YUU1"/>
<keyword evidence="2 7" id="KW-0813">Transport</keyword>
<evidence type="ECO:0000256" key="1">
    <source>
        <dbReference type="ARBA" id="ARBA00004651"/>
    </source>
</evidence>
<evidence type="ECO:0000256" key="7">
    <source>
        <dbReference type="RuleBase" id="RU363032"/>
    </source>
</evidence>
<feature type="domain" description="ABC transmembrane type-1" evidence="8">
    <location>
        <begin position="94"/>
        <end position="296"/>
    </location>
</feature>
<feature type="transmembrane region" description="Helical" evidence="7">
    <location>
        <begin position="132"/>
        <end position="160"/>
    </location>
</feature>
<dbReference type="GO" id="GO:0055085">
    <property type="term" value="P:transmembrane transport"/>
    <property type="evidence" value="ECO:0007669"/>
    <property type="project" value="InterPro"/>
</dbReference>
<protein>
    <submittedName>
        <fullName evidence="9">ABC transporter permease</fullName>
    </submittedName>
</protein>
<keyword evidence="4 7" id="KW-0812">Transmembrane</keyword>
<gene>
    <name evidence="9" type="ORF">ICN82_08130</name>
</gene>
<dbReference type="InterPro" id="IPR035906">
    <property type="entry name" value="MetI-like_sf"/>
</dbReference>
<proteinExistence type="inferred from homology"/>
<feature type="transmembrane region" description="Helical" evidence="7">
    <location>
        <begin position="12"/>
        <end position="31"/>
    </location>
</feature>
<dbReference type="CDD" id="cd06261">
    <property type="entry name" value="TM_PBP2"/>
    <property type="match status" value="1"/>
</dbReference>